<dbReference type="GO" id="GO:0016747">
    <property type="term" value="F:acyltransferase activity, transferring groups other than amino-acyl groups"/>
    <property type="evidence" value="ECO:0007669"/>
    <property type="project" value="InterPro"/>
</dbReference>
<accession>A0A284RBE8</accession>
<organism evidence="2 3">
    <name type="scientific">Armillaria ostoyae</name>
    <name type="common">Armillaria root rot fungus</name>
    <dbReference type="NCBI Taxonomy" id="47428"/>
    <lineage>
        <taxon>Eukaryota</taxon>
        <taxon>Fungi</taxon>
        <taxon>Dikarya</taxon>
        <taxon>Basidiomycota</taxon>
        <taxon>Agaricomycotina</taxon>
        <taxon>Agaricomycetes</taxon>
        <taxon>Agaricomycetidae</taxon>
        <taxon>Agaricales</taxon>
        <taxon>Marasmiineae</taxon>
        <taxon>Physalacriaceae</taxon>
        <taxon>Armillaria</taxon>
    </lineage>
</organism>
<feature type="domain" description="N-acetyltransferase" evidence="1">
    <location>
        <begin position="156"/>
        <end position="216"/>
    </location>
</feature>
<dbReference type="PANTHER" id="PTHR43328">
    <property type="entry name" value="ACETYLTRANSFERASE-RELATED"/>
    <property type="match status" value="1"/>
</dbReference>
<protein>
    <recommendedName>
        <fullName evidence="1">N-acetyltransferase domain-containing protein</fullName>
    </recommendedName>
</protein>
<dbReference type="Proteomes" id="UP000219338">
    <property type="component" value="Unassembled WGS sequence"/>
</dbReference>
<dbReference type="Pfam" id="PF13302">
    <property type="entry name" value="Acetyltransf_3"/>
    <property type="match status" value="1"/>
</dbReference>
<evidence type="ECO:0000313" key="2">
    <source>
        <dbReference type="EMBL" id="SJL06087.1"/>
    </source>
</evidence>
<sequence>MENHQLYPLEVNSHGEPFLRLKAHPNIILTPPRLTDASALMEVLNDESVCRWLSNPPYPYLQEHAGSWLPHIKSLSDKILEELDSARDEASLRIVDDCPVRYIREVKEDGTDVFIGDVAIIRCPLMDLTSSSDISQGEKDRLLAENVSRPAGDPKIVWTIGNYLSSSHHGRGIMTDVYATLLESWAIPRMGVRRMIGTAFEGNQGSVRVFEKNGFVMRKTIPNYLEAKGVMRSLHVLDWEFADDE</sequence>
<dbReference type="PANTHER" id="PTHR43328:SF1">
    <property type="entry name" value="N-ACETYLTRANSFERASE DOMAIN-CONTAINING PROTEIN"/>
    <property type="match status" value="1"/>
</dbReference>
<dbReference type="Gene3D" id="3.40.630.30">
    <property type="match status" value="1"/>
</dbReference>
<name>A0A284RBE8_ARMOS</name>
<dbReference type="AlphaFoldDB" id="A0A284RBE8"/>
<dbReference type="EMBL" id="FUEG01000006">
    <property type="protein sequence ID" value="SJL06087.1"/>
    <property type="molecule type" value="Genomic_DNA"/>
</dbReference>
<gene>
    <name evidence="2" type="ORF">ARMOST_09423</name>
</gene>
<proteinExistence type="predicted"/>
<evidence type="ECO:0000313" key="3">
    <source>
        <dbReference type="Proteomes" id="UP000219338"/>
    </source>
</evidence>
<dbReference type="SUPFAM" id="SSF55729">
    <property type="entry name" value="Acyl-CoA N-acyltransferases (Nat)"/>
    <property type="match status" value="1"/>
</dbReference>
<dbReference type="InterPro" id="IPR000182">
    <property type="entry name" value="GNAT_dom"/>
</dbReference>
<dbReference type="InterPro" id="IPR016181">
    <property type="entry name" value="Acyl_CoA_acyltransferase"/>
</dbReference>
<dbReference type="STRING" id="47428.A0A284RBE8"/>
<reference evidence="3" key="1">
    <citation type="journal article" date="2017" name="Nat. Ecol. Evol.">
        <title>Genome expansion and lineage-specific genetic innovations in the forest pathogenic fungi Armillaria.</title>
        <authorList>
            <person name="Sipos G."/>
            <person name="Prasanna A.N."/>
            <person name="Walter M.C."/>
            <person name="O'Connor E."/>
            <person name="Balint B."/>
            <person name="Krizsan K."/>
            <person name="Kiss B."/>
            <person name="Hess J."/>
            <person name="Varga T."/>
            <person name="Slot J."/>
            <person name="Riley R."/>
            <person name="Boka B."/>
            <person name="Rigling D."/>
            <person name="Barry K."/>
            <person name="Lee J."/>
            <person name="Mihaltcheva S."/>
            <person name="LaButti K."/>
            <person name="Lipzen A."/>
            <person name="Waldron R."/>
            <person name="Moloney N.M."/>
            <person name="Sperisen C."/>
            <person name="Kredics L."/>
            <person name="Vagvoelgyi C."/>
            <person name="Patrignani A."/>
            <person name="Fitzpatrick D."/>
            <person name="Nagy I."/>
            <person name="Doyle S."/>
            <person name="Anderson J.B."/>
            <person name="Grigoriev I.V."/>
            <person name="Gueldener U."/>
            <person name="Muensterkoetter M."/>
            <person name="Nagy L.G."/>
        </authorList>
    </citation>
    <scope>NUCLEOTIDE SEQUENCE [LARGE SCALE GENOMIC DNA]</scope>
    <source>
        <strain evidence="3">C18/9</strain>
    </source>
</reference>
<evidence type="ECO:0000259" key="1">
    <source>
        <dbReference type="Pfam" id="PF13302"/>
    </source>
</evidence>
<keyword evidence="3" id="KW-1185">Reference proteome</keyword>
<dbReference type="OrthoDB" id="630895at2759"/>
<dbReference type="OMA" id="RMNLHLL"/>